<dbReference type="PANTHER" id="PTHR11610">
    <property type="entry name" value="LIPASE"/>
    <property type="match status" value="1"/>
</dbReference>
<feature type="chain" id="PRO_5046529445" evidence="6">
    <location>
        <begin position="24"/>
        <end position="1038"/>
    </location>
</feature>
<dbReference type="PROSITE" id="PS51212">
    <property type="entry name" value="WSC"/>
    <property type="match status" value="2"/>
</dbReference>
<dbReference type="Pfam" id="PF01822">
    <property type="entry name" value="WSC"/>
    <property type="match status" value="2"/>
</dbReference>
<comment type="subcellular location">
    <subcellularLocation>
        <location evidence="1">Secreted</location>
    </subcellularLocation>
</comment>
<sequence length="1038" mass="115067">MEIVPLCVLVVFGLSCCVMLNEATDCEQYGEDGTFCSEIFGKVPEHDIDVTFRLYTRDIDGDVFNFPAHTLNSNYMQGKPIKFIVHGFSDEGTATWVITMVRKLLEVGDFNVITVDWDDASKTFLNPLSYDQASSNTRIIASRLKRFIDFLWSSNTSTNWDFSDIHLIGHSLGAHISGMTGKLAKESFCGGQTCIGRISGLDPARPNFLEAPSTAGGQRTPGVYCLGKEDAIFVDIIHTDATEAKDKSNSIWGPLGIYQPLGDVDFYPNGGNDQPGCVAYCDHGRAGDLFTASINSQCTFTADDCDSLLQLKSKSCKKCTSDSCQRMGYYATKVISPSLYYLTTTGDDPFCDCGNYGEDGIFCSEIFGKVPEHGIDVTFRLYTRDIDGDVFNFPAHTLNSNYMQGKPIKFIVHGFSDKGTATWVITMVRKLLEVGDFNVITVDWDDASHTFLNPFSYDQASSNTRIIASRIKRFIDFLRSKTSTNLDFSDIHLIGHSLGAHISGITGKWVREFFCEGHPCIGRISGLDPARPNFLEDPSTAGGKRTPGVYCLGKEDAIFVDIIHTDATEAKDKSNNIWGPLGIYQPLGDVDFYPNGGNDQPGCYFYCDHGRAGDLFTASINSRCTFTADNCDSLLQLKSKRYMGYSYTKEQLIDSCKKCTSVSCQRMGYYAVNSTPPSLYHLSTTGDDPFCAHTLGCYVDQMSSPDMDHKSTSLDISSVRTCLSYCRSRAYVYAGLQYTSSQLSCWCGDTYGKYGKANSPSECSHTCRNSVEGIYCGGNLRNSIYETGYIGCVEGKTISFNHEVTSQERMYPQHCLAKCTKEGYEYAGLSKGDTCSCGNDQQFSNLVDRSRCATPCTGTIKGQLCGGTSEVAVLRTGIEHACIDKANNGDCDFFKCFSERHSTCSKYDIGGVLYSRCQGLFESIRYILSDREAIFACVASKMLDEYKQLNQTYSTTECKKMFDDGKKHYKSCANQAEPNQSNKRRSASSEENSFFDRLKDSDNLDDYKASIDNLVAAVESDPDSVLLEFMQEEWFPYP</sequence>
<feature type="signal peptide" evidence="6">
    <location>
        <begin position="1"/>
        <end position="23"/>
    </location>
</feature>
<proteinExistence type="inferred from homology"/>
<gene>
    <name evidence="9" type="primary">LOC100370234</name>
</gene>
<evidence type="ECO:0000313" key="8">
    <source>
        <dbReference type="Proteomes" id="UP000694865"/>
    </source>
</evidence>
<dbReference type="Gene3D" id="3.40.50.1820">
    <property type="entry name" value="alpha/beta hydrolase"/>
    <property type="match status" value="2"/>
</dbReference>
<accession>A0ABM0MTV6</accession>
<keyword evidence="6" id="KW-0732">Signal</keyword>
<feature type="domain" description="WSC" evidence="7">
    <location>
        <begin position="786"/>
        <end position="877"/>
    </location>
</feature>
<reference evidence="9" key="1">
    <citation type="submission" date="2025-08" db="UniProtKB">
        <authorList>
            <consortium name="RefSeq"/>
        </authorList>
    </citation>
    <scope>IDENTIFICATION</scope>
    <source>
        <tissue evidence="9">Testes</tissue>
    </source>
</reference>
<dbReference type="Proteomes" id="UP000694865">
    <property type="component" value="Unplaced"/>
</dbReference>
<comment type="similarity">
    <text evidence="2 4">Belongs to the AB hydrolase superfamily. Lipase family.</text>
</comment>
<dbReference type="PRINTS" id="PR00821">
    <property type="entry name" value="TAGLIPASE"/>
</dbReference>
<dbReference type="SUPFAM" id="SSF53474">
    <property type="entry name" value="alpha/beta-Hydrolases"/>
    <property type="match status" value="2"/>
</dbReference>
<evidence type="ECO:0000256" key="3">
    <source>
        <dbReference type="ARBA" id="ARBA00022525"/>
    </source>
</evidence>
<dbReference type="InterPro" id="IPR033906">
    <property type="entry name" value="Lipase_N"/>
</dbReference>
<dbReference type="SMART" id="SM00321">
    <property type="entry name" value="WSC"/>
    <property type="match status" value="2"/>
</dbReference>
<dbReference type="InterPro" id="IPR013818">
    <property type="entry name" value="Lipase"/>
</dbReference>
<evidence type="ECO:0000259" key="7">
    <source>
        <dbReference type="PROSITE" id="PS51212"/>
    </source>
</evidence>
<name>A0ABM0MTV6_SACKO</name>
<dbReference type="InterPro" id="IPR000734">
    <property type="entry name" value="TAG_lipase"/>
</dbReference>
<dbReference type="RefSeq" id="XP_006823447.1">
    <property type="nucleotide sequence ID" value="XM_006823384.1"/>
</dbReference>
<dbReference type="InterPro" id="IPR002889">
    <property type="entry name" value="WSC_carb-bd"/>
</dbReference>
<dbReference type="CDD" id="cd00707">
    <property type="entry name" value="Pancreat_lipase_like"/>
    <property type="match status" value="2"/>
</dbReference>
<dbReference type="InterPro" id="IPR029058">
    <property type="entry name" value="AB_hydrolase_fold"/>
</dbReference>
<protein>
    <submittedName>
        <fullName evidence="9">Uncharacterized protein LOC100370234</fullName>
    </submittedName>
</protein>
<evidence type="ECO:0000256" key="2">
    <source>
        <dbReference type="ARBA" id="ARBA00010701"/>
    </source>
</evidence>
<evidence type="ECO:0000256" key="6">
    <source>
        <dbReference type="SAM" id="SignalP"/>
    </source>
</evidence>
<evidence type="ECO:0000256" key="4">
    <source>
        <dbReference type="RuleBase" id="RU004262"/>
    </source>
</evidence>
<dbReference type="GeneID" id="100370234"/>
<dbReference type="Pfam" id="PF00151">
    <property type="entry name" value="Lipase"/>
    <property type="match status" value="2"/>
</dbReference>
<feature type="domain" description="WSC" evidence="7">
    <location>
        <begin position="691"/>
        <end position="785"/>
    </location>
</feature>
<evidence type="ECO:0000256" key="5">
    <source>
        <dbReference type="SAM" id="MobiDB-lite"/>
    </source>
</evidence>
<evidence type="ECO:0000313" key="9">
    <source>
        <dbReference type="RefSeq" id="XP_006823447.1"/>
    </source>
</evidence>
<feature type="region of interest" description="Disordered" evidence="5">
    <location>
        <begin position="974"/>
        <end position="994"/>
    </location>
</feature>
<organism evidence="8 9">
    <name type="scientific">Saccoglossus kowalevskii</name>
    <name type="common">Acorn worm</name>
    <dbReference type="NCBI Taxonomy" id="10224"/>
    <lineage>
        <taxon>Eukaryota</taxon>
        <taxon>Metazoa</taxon>
        <taxon>Hemichordata</taxon>
        <taxon>Enteropneusta</taxon>
        <taxon>Harrimaniidae</taxon>
        <taxon>Saccoglossus</taxon>
    </lineage>
</organism>
<evidence type="ECO:0000256" key="1">
    <source>
        <dbReference type="ARBA" id="ARBA00004613"/>
    </source>
</evidence>
<keyword evidence="3" id="KW-0964">Secreted</keyword>
<keyword evidence="8" id="KW-1185">Reference proteome</keyword>